<dbReference type="Pfam" id="PF07905">
    <property type="entry name" value="PucR"/>
    <property type="match status" value="1"/>
</dbReference>
<gene>
    <name evidence="3" type="ORF">IT882_01295</name>
</gene>
<proteinExistence type="predicted"/>
<keyword evidence="4" id="KW-1185">Reference proteome</keyword>
<name>A0A7S8MX48_9MICO</name>
<evidence type="ECO:0000313" key="4">
    <source>
        <dbReference type="Proteomes" id="UP000594480"/>
    </source>
</evidence>
<reference evidence="3 4" key="1">
    <citation type="submission" date="2020-11" db="EMBL/GenBank/DDBJ databases">
        <title>Amino acid is mineralized and recycled by bacteria in oceanic microbiome.</title>
        <authorList>
            <person name="Zheng L.Y."/>
        </authorList>
    </citation>
    <scope>NUCLEOTIDE SEQUENCE [LARGE SCALE GENOMIC DNA]</scope>
    <source>
        <strain evidence="3 4">A32-1</strain>
    </source>
</reference>
<feature type="domain" description="Purine catabolism PurC-like" evidence="2">
    <location>
        <begin position="5"/>
        <end position="120"/>
    </location>
</feature>
<feature type="compositionally biased region" description="Low complexity" evidence="1">
    <location>
        <begin position="358"/>
        <end position="388"/>
    </location>
</feature>
<dbReference type="InterPro" id="IPR012914">
    <property type="entry name" value="PucR_dom"/>
</dbReference>
<dbReference type="KEGG" id="msf:IT882_01295"/>
<sequence length="424" mass="45443">MKLEEMLRQERLGLSVVVAAPDALHRDVTGAYITDLPDPSRFLSVGDMVLTSGMWHNRPDAADTFVAALARQRVAALIVGLVHLGHLSDDIIDACRRYGLTLLTISDQVSFKEVAETVTAAQAGTADGLAAKGIRFNSRLAEIVARGEGAEAVLRDFRMEFAIDCWLVDEIGTLVAVAGDVPSTEDVGRVWNLVLGNDSAGPIPVPAMGAGAPRTAWSVTASSQQVVGYFICEGDHRRLSRDTPIVIDGVRGALRLDLEFSSRWRGANHSHVSELVRVLAEDSVSPGEISARMRLEGLDPKDPTVAVIAEVADRVFPPAAVLEMSYRLFARENTHIIGCVIDNRAVLLLNGPGIDGFSPTSTPRGRSSSPSSGDASSASASRMPARASADYRRRSSVPPSGSETCRMRVLSRSPRPVKSARTAR</sequence>
<accession>A0A7S8MX48</accession>
<dbReference type="EMBL" id="CP064760">
    <property type="protein sequence ID" value="QPE04812.1"/>
    <property type="molecule type" value="Genomic_DNA"/>
</dbReference>
<evidence type="ECO:0000313" key="3">
    <source>
        <dbReference type="EMBL" id="QPE04812.1"/>
    </source>
</evidence>
<feature type="region of interest" description="Disordered" evidence="1">
    <location>
        <begin position="357"/>
        <end position="424"/>
    </location>
</feature>
<protein>
    <submittedName>
        <fullName evidence="3">PucR family transcriptional regulator ligand-binding domain-containing protein</fullName>
    </submittedName>
</protein>
<dbReference type="AlphaFoldDB" id="A0A7S8MX48"/>
<dbReference type="Proteomes" id="UP000594480">
    <property type="component" value="Chromosome"/>
</dbReference>
<organism evidence="3 4">
    <name type="scientific">Microbacterium schleiferi</name>
    <dbReference type="NCBI Taxonomy" id="69362"/>
    <lineage>
        <taxon>Bacteria</taxon>
        <taxon>Bacillati</taxon>
        <taxon>Actinomycetota</taxon>
        <taxon>Actinomycetes</taxon>
        <taxon>Micrococcales</taxon>
        <taxon>Microbacteriaceae</taxon>
        <taxon>Microbacterium</taxon>
    </lineage>
</organism>
<evidence type="ECO:0000259" key="2">
    <source>
        <dbReference type="Pfam" id="PF07905"/>
    </source>
</evidence>
<evidence type="ECO:0000256" key="1">
    <source>
        <dbReference type="SAM" id="MobiDB-lite"/>
    </source>
</evidence>